<sequence length="115" mass="12688">MVIDSVVADLVDFLNATPTAFHAVDEVKKRLKAAGFEQLSEREDWSLEAVLSIPSYEYPSIGATELLLSNGIKICYKSTDFLDDQIIFTRFTYGGLSELSEDEYMSCSMGSTIAG</sequence>
<gene>
    <name evidence="1" type="ORF">A4U43_C04F7630</name>
</gene>
<dbReference type="Gramene" id="ONK71353">
    <property type="protein sequence ID" value="ONK71353"/>
    <property type="gene ID" value="A4U43_C04F7630"/>
</dbReference>
<dbReference type="Pfam" id="PF02127">
    <property type="entry name" value="Peptidase_M18"/>
    <property type="match status" value="1"/>
</dbReference>
<dbReference type="Gene3D" id="3.40.630.10">
    <property type="entry name" value="Zn peptidases"/>
    <property type="match status" value="1"/>
</dbReference>
<accession>A0A5P1F0V5</accession>
<dbReference type="AlphaFoldDB" id="A0A5P1F0V5"/>
<dbReference type="Proteomes" id="UP000243459">
    <property type="component" value="Chromosome 4"/>
</dbReference>
<dbReference type="InterPro" id="IPR001948">
    <property type="entry name" value="Peptidase_M18"/>
</dbReference>
<dbReference type="SUPFAM" id="SSF53187">
    <property type="entry name" value="Zn-dependent exopeptidases"/>
    <property type="match status" value="1"/>
</dbReference>
<dbReference type="PANTHER" id="PTHR28570">
    <property type="entry name" value="ASPARTYL AMINOPEPTIDASE"/>
    <property type="match status" value="1"/>
</dbReference>
<keyword evidence="2" id="KW-1185">Reference proteome</keyword>
<reference evidence="2" key="1">
    <citation type="journal article" date="2017" name="Nat. Commun.">
        <title>The asparagus genome sheds light on the origin and evolution of a young Y chromosome.</title>
        <authorList>
            <person name="Harkess A."/>
            <person name="Zhou J."/>
            <person name="Xu C."/>
            <person name="Bowers J.E."/>
            <person name="Van der Hulst R."/>
            <person name="Ayyampalayam S."/>
            <person name="Mercati F."/>
            <person name="Riccardi P."/>
            <person name="McKain M.R."/>
            <person name="Kakrana A."/>
            <person name="Tang H."/>
            <person name="Ray J."/>
            <person name="Groenendijk J."/>
            <person name="Arikit S."/>
            <person name="Mathioni S.M."/>
            <person name="Nakano M."/>
            <person name="Shan H."/>
            <person name="Telgmann-Rauber A."/>
            <person name="Kanno A."/>
            <person name="Yue Z."/>
            <person name="Chen H."/>
            <person name="Li W."/>
            <person name="Chen Y."/>
            <person name="Xu X."/>
            <person name="Zhang Y."/>
            <person name="Luo S."/>
            <person name="Chen H."/>
            <person name="Gao J."/>
            <person name="Mao Z."/>
            <person name="Pires J.C."/>
            <person name="Luo M."/>
            <person name="Kudrna D."/>
            <person name="Wing R.A."/>
            <person name="Meyers B.C."/>
            <person name="Yi K."/>
            <person name="Kong H."/>
            <person name="Lavrijsen P."/>
            <person name="Sunseri F."/>
            <person name="Falavigna A."/>
            <person name="Ye Y."/>
            <person name="Leebens-Mack J.H."/>
            <person name="Chen G."/>
        </authorList>
    </citation>
    <scope>NUCLEOTIDE SEQUENCE [LARGE SCALE GENOMIC DNA]</scope>
    <source>
        <strain evidence="2">cv. DH0086</strain>
    </source>
</reference>
<proteinExistence type="predicted"/>
<dbReference type="EMBL" id="CM007384">
    <property type="protein sequence ID" value="ONK71353.1"/>
    <property type="molecule type" value="Genomic_DNA"/>
</dbReference>
<dbReference type="GO" id="GO:0004177">
    <property type="term" value="F:aminopeptidase activity"/>
    <property type="evidence" value="ECO:0007669"/>
    <property type="project" value="InterPro"/>
</dbReference>
<organism evidence="1 2">
    <name type="scientific">Asparagus officinalis</name>
    <name type="common">Garden asparagus</name>
    <dbReference type="NCBI Taxonomy" id="4686"/>
    <lineage>
        <taxon>Eukaryota</taxon>
        <taxon>Viridiplantae</taxon>
        <taxon>Streptophyta</taxon>
        <taxon>Embryophyta</taxon>
        <taxon>Tracheophyta</taxon>
        <taxon>Spermatophyta</taxon>
        <taxon>Magnoliopsida</taxon>
        <taxon>Liliopsida</taxon>
        <taxon>Asparagales</taxon>
        <taxon>Asparagaceae</taxon>
        <taxon>Asparagoideae</taxon>
        <taxon>Asparagus</taxon>
    </lineage>
</organism>
<evidence type="ECO:0000313" key="1">
    <source>
        <dbReference type="EMBL" id="ONK71353.1"/>
    </source>
</evidence>
<dbReference type="GO" id="GO:0006508">
    <property type="term" value="P:proteolysis"/>
    <property type="evidence" value="ECO:0007669"/>
    <property type="project" value="InterPro"/>
</dbReference>
<evidence type="ECO:0000313" key="2">
    <source>
        <dbReference type="Proteomes" id="UP000243459"/>
    </source>
</evidence>
<protein>
    <submittedName>
        <fullName evidence="1">Uncharacterized protein</fullName>
    </submittedName>
</protein>
<dbReference type="PANTHER" id="PTHR28570:SF16">
    <property type="entry name" value="ASPARTYL AMINOPEPTIDASE-RELATED"/>
    <property type="match status" value="1"/>
</dbReference>
<dbReference type="GO" id="GO:0008270">
    <property type="term" value="F:zinc ion binding"/>
    <property type="evidence" value="ECO:0007669"/>
    <property type="project" value="InterPro"/>
</dbReference>
<name>A0A5P1F0V5_ASPOF</name>